<dbReference type="Gene3D" id="3.40.50.1110">
    <property type="entry name" value="SGNH hydrolase"/>
    <property type="match status" value="1"/>
</dbReference>
<evidence type="ECO:0000256" key="2">
    <source>
        <dbReference type="SAM" id="SignalP"/>
    </source>
</evidence>
<keyword evidence="5" id="KW-1185">Reference proteome</keyword>
<dbReference type="GO" id="GO:0004622">
    <property type="term" value="F:phosphatidylcholine lysophospholipase activity"/>
    <property type="evidence" value="ECO:0007669"/>
    <property type="project" value="TreeGrafter"/>
</dbReference>
<dbReference type="InterPro" id="IPR036514">
    <property type="entry name" value="SGNH_hydro_sf"/>
</dbReference>
<dbReference type="EMBL" id="PJEX01000042">
    <property type="protein sequence ID" value="TKW57472.1"/>
    <property type="molecule type" value="Genomic_DNA"/>
</dbReference>
<sequence>MRASVANAPNLFAPLLLLLLLLLALTAAADPLEYGSTPAGQVIKDGVKLRILPVGDSITVGFLSSDGNGYRLKLAENLSANDVVFAGDVAGGTMTDGYYAAWSGKTIKYIADNIGPSLEQRPNIILVHAGTNDMSPNPDISREGNDPAGAVERLGRLIDRVTAACPDAAVLVAQIVNTCDASQRPGTEAFQELVPGVVEARRAAGRRVLAVDMAALGDGVLRKDDCIHPSDEGYRAMGDYWYDFIAQIPEDWIAEPVGRDPERPGNGAAAASANDDVSGGSSTGAFASAAGLGGNWVTSLAVSAMTVFMIMSK</sequence>
<feature type="region of interest" description="Disordered" evidence="1">
    <location>
        <begin position="257"/>
        <end position="278"/>
    </location>
</feature>
<dbReference type="CDD" id="cd01833">
    <property type="entry name" value="XynB_like"/>
    <property type="match status" value="1"/>
</dbReference>
<evidence type="ECO:0000256" key="1">
    <source>
        <dbReference type="SAM" id="MobiDB-lite"/>
    </source>
</evidence>
<feature type="signal peptide" evidence="2">
    <location>
        <begin position="1"/>
        <end position="29"/>
    </location>
</feature>
<gene>
    <name evidence="4" type="ORF">CTA1_8542</name>
</gene>
<evidence type="ECO:0000313" key="5">
    <source>
        <dbReference type="Proteomes" id="UP000310108"/>
    </source>
</evidence>
<comment type="caution">
    <text evidence="4">The sequence shown here is derived from an EMBL/GenBank/DDBJ whole genome shotgun (WGS) entry which is preliminary data.</text>
</comment>
<organism evidence="4 5">
    <name type="scientific">Colletotrichum tanaceti</name>
    <dbReference type="NCBI Taxonomy" id="1306861"/>
    <lineage>
        <taxon>Eukaryota</taxon>
        <taxon>Fungi</taxon>
        <taxon>Dikarya</taxon>
        <taxon>Ascomycota</taxon>
        <taxon>Pezizomycotina</taxon>
        <taxon>Sordariomycetes</taxon>
        <taxon>Hypocreomycetidae</taxon>
        <taxon>Glomerellales</taxon>
        <taxon>Glomerellaceae</taxon>
        <taxon>Colletotrichum</taxon>
        <taxon>Colletotrichum destructivum species complex</taxon>
    </lineage>
</organism>
<dbReference type="InterPro" id="IPR051532">
    <property type="entry name" value="Ester_Hydrolysis_Enzymes"/>
</dbReference>
<dbReference type="SUPFAM" id="SSF52266">
    <property type="entry name" value="SGNH hydrolase"/>
    <property type="match status" value="1"/>
</dbReference>
<feature type="chain" id="PRO_5020902662" description="SGNH hydrolase-type esterase domain-containing protein" evidence="2">
    <location>
        <begin position="30"/>
        <end position="313"/>
    </location>
</feature>
<dbReference type="STRING" id="1306861.A0A4U6XP01"/>
<dbReference type="Proteomes" id="UP000310108">
    <property type="component" value="Unassembled WGS sequence"/>
</dbReference>
<evidence type="ECO:0000259" key="3">
    <source>
        <dbReference type="Pfam" id="PF13472"/>
    </source>
</evidence>
<dbReference type="OrthoDB" id="2119228at2759"/>
<dbReference type="PANTHER" id="PTHR30383:SF5">
    <property type="entry name" value="SGNH HYDROLASE-TYPE ESTERASE DOMAIN-CONTAINING PROTEIN"/>
    <property type="match status" value="1"/>
</dbReference>
<evidence type="ECO:0000313" key="4">
    <source>
        <dbReference type="EMBL" id="TKW57472.1"/>
    </source>
</evidence>
<dbReference type="AlphaFoldDB" id="A0A4U6XP01"/>
<proteinExistence type="predicted"/>
<feature type="domain" description="SGNH hydrolase-type esterase" evidence="3">
    <location>
        <begin position="54"/>
        <end position="236"/>
    </location>
</feature>
<reference evidence="4 5" key="1">
    <citation type="journal article" date="2019" name="PLoS ONE">
        <title>Comparative genome analysis indicates high evolutionary potential of pathogenicity genes in Colletotrichum tanaceti.</title>
        <authorList>
            <person name="Lelwala R.V."/>
            <person name="Korhonen P.K."/>
            <person name="Young N.D."/>
            <person name="Scott J.B."/>
            <person name="Ades P.A."/>
            <person name="Gasser R.B."/>
            <person name="Taylor P.W.J."/>
        </authorList>
    </citation>
    <scope>NUCLEOTIDE SEQUENCE [LARGE SCALE GENOMIC DNA]</scope>
    <source>
        <strain evidence="4">BRIP57314</strain>
    </source>
</reference>
<dbReference type="InterPro" id="IPR013830">
    <property type="entry name" value="SGNH_hydro"/>
</dbReference>
<feature type="compositionally biased region" description="Low complexity" evidence="1">
    <location>
        <begin position="265"/>
        <end position="278"/>
    </location>
</feature>
<name>A0A4U6XP01_9PEZI</name>
<dbReference type="Pfam" id="PF13472">
    <property type="entry name" value="Lipase_GDSL_2"/>
    <property type="match status" value="1"/>
</dbReference>
<protein>
    <recommendedName>
        <fullName evidence="3">SGNH hydrolase-type esterase domain-containing protein</fullName>
    </recommendedName>
</protein>
<dbReference type="PANTHER" id="PTHR30383">
    <property type="entry name" value="THIOESTERASE 1/PROTEASE 1/LYSOPHOSPHOLIPASE L1"/>
    <property type="match status" value="1"/>
</dbReference>
<accession>A0A4U6XP01</accession>
<keyword evidence="2" id="KW-0732">Signal</keyword>